<dbReference type="AlphaFoldDB" id="A0A2P2M8H9"/>
<sequence>MARLVSMPCLPSPLVSGK</sequence>
<evidence type="ECO:0000313" key="1">
    <source>
        <dbReference type="EMBL" id="MBX26526.1"/>
    </source>
</evidence>
<organism evidence="1">
    <name type="scientific">Rhizophora mucronata</name>
    <name type="common">Asiatic mangrove</name>
    <dbReference type="NCBI Taxonomy" id="61149"/>
    <lineage>
        <taxon>Eukaryota</taxon>
        <taxon>Viridiplantae</taxon>
        <taxon>Streptophyta</taxon>
        <taxon>Embryophyta</taxon>
        <taxon>Tracheophyta</taxon>
        <taxon>Spermatophyta</taxon>
        <taxon>Magnoliopsida</taxon>
        <taxon>eudicotyledons</taxon>
        <taxon>Gunneridae</taxon>
        <taxon>Pentapetalae</taxon>
        <taxon>rosids</taxon>
        <taxon>fabids</taxon>
        <taxon>Malpighiales</taxon>
        <taxon>Rhizophoraceae</taxon>
        <taxon>Rhizophora</taxon>
    </lineage>
</organism>
<keyword evidence="1" id="KW-0648">Protein biosynthesis</keyword>
<name>A0A2P2M8H9_RHIMU</name>
<reference evidence="1" key="1">
    <citation type="submission" date="2018-02" db="EMBL/GenBank/DDBJ databases">
        <title>Rhizophora mucronata_Transcriptome.</title>
        <authorList>
            <person name="Meera S.P."/>
            <person name="Sreeshan A."/>
            <person name="Augustine A."/>
        </authorList>
    </citation>
    <scope>NUCLEOTIDE SEQUENCE</scope>
    <source>
        <tissue evidence="1">Leaf</tissue>
    </source>
</reference>
<proteinExistence type="predicted"/>
<dbReference type="GO" id="GO:0003746">
    <property type="term" value="F:translation elongation factor activity"/>
    <property type="evidence" value="ECO:0007669"/>
    <property type="project" value="UniProtKB-KW"/>
</dbReference>
<dbReference type="EMBL" id="GGEC01046042">
    <property type="protein sequence ID" value="MBX26526.1"/>
    <property type="molecule type" value="Transcribed_RNA"/>
</dbReference>
<keyword evidence="1" id="KW-0251">Elongation factor</keyword>
<accession>A0A2P2M8H9</accession>
<protein>
    <submittedName>
        <fullName evidence="1">Elongation factor 1-alpha</fullName>
    </submittedName>
</protein>